<dbReference type="OrthoDB" id="7307658at2"/>
<evidence type="ECO:0000313" key="2">
    <source>
        <dbReference type="Proteomes" id="UP000245293"/>
    </source>
</evidence>
<gene>
    <name evidence="1" type="ORF">DFK10_15240</name>
</gene>
<dbReference type="Proteomes" id="UP000245293">
    <property type="component" value="Unassembled WGS sequence"/>
</dbReference>
<dbReference type="AlphaFoldDB" id="A0A2V1NZM2"/>
<evidence type="ECO:0008006" key="3">
    <source>
        <dbReference type="Google" id="ProtNLM"/>
    </source>
</evidence>
<sequence length="68" mass="7233">MTCSKTLAALILSAGLTAGCGIDPGRSYEACDWAEPFRPSRQDVLSDATLAQIVAHNEIGARLCGWRP</sequence>
<comment type="caution">
    <text evidence="1">The sequence shown here is derived from an EMBL/GenBank/DDBJ whole genome shotgun (WGS) entry which is preliminary data.</text>
</comment>
<proteinExistence type="predicted"/>
<evidence type="ECO:0000313" key="1">
    <source>
        <dbReference type="EMBL" id="PWG15773.1"/>
    </source>
</evidence>
<accession>A0A2V1NZM2</accession>
<dbReference type="EMBL" id="QETF01000023">
    <property type="protein sequence ID" value="PWG15773.1"/>
    <property type="molecule type" value="Genomic_DNA"/>
</dbReference>
<organism evidence="1 2">
    <name type="scientific">Salibaculum griseiflavum</name>
    <dbReference type="NCBI Taxonomy" id="1914409"/>
    <lineage>
        <taxon>Bacteria</taxon>
        <taxon>Pseudomonadati</taxon>
        <taxon>Pseudomonadota</taxon>
        <taxon>Alphaproteobacteria</taxon>
        <taxon>Rhodobacterales</taxon>
        <taxon>Roseobacteraceae</taxon>
        <taxon>Salibaculum</taxon>
    </lineage>
</organism>
<protein>
    <recommendedName>
        <fullName evidence="3">Lipoprotein</fullName>
    </recommendedName>
</protein>
<reference evidence="2" key="1">
    <citation type="submission" date="2018-05" db="EMBL/GenBank/DDBJ databases">
        <authorList>
            <person name="Du Z."/>
            <person name="Wang X."/>
        </authorList>
    </citation>
    <scope>NUCLEOTIDE SEQUENCE [LARGE SCALE GENOMIC DNA]</scope>
    <source>
        <strain evidence="2">WDS4C29</strain>
    </source>
</reference>
<dbReference type="PROSITE" id="PS51257">
    <property type="entry name" value="PROKAR_LIPOPROTEIN"/>
    <property type="match status" value="1"/>
</dbReference>
<keyword evidence="2" id="KW-1185">Reference proteome</keyword>
<name>A0A2V1NZM2_9RHOB</name>